<gene>
    <name evidence="4" type="ORF">UV00_C0007G0002</name>
</gene>
<accession>A0A0G1AWE3</accession>
<feature type="transmembrane region" description="Helical" evidence="2">
    <location>
        <begin position="232"/>
        <end position="249"/>
    </location>
</feature>
<organism evidence="4 5">
    <name type="scientific">candidate division WWE3 bacterium GW2011_GWF1_42_14</name>
    <dbReference type="NCBI Taxonomy" id="1619138"/>
    <lineage>
        <taxon>Bacteria</taxon>
        <taxon>Katanobacteria</taxon>
    </lineage>
</organism>
<protein>
    <submittedName>
        <fullName evidence="4">Uncharacterized protein</fullName>
    </submittedName>
</protein>
<keyword evidence="2" id="KW-0472">Membrane</keyword>
<evidence type="ECO:0000256" key="1">
    <source>
        <dbReference type="SAM" id="MobiDB-lite"/>
    </source>
</evidence>
<evidence type="ECO:0000256" key="2">
    <source>
        <dbReference type="SAM" id="Phobius"/>
    </source>
</evidence>
<dbReference type="Proteomes" id="UP000033847">
    <property type="component" value="Unassembled WGS sequence"/>
</dbReference>
<evidence type="ECO:0000256" key="3">
    <source>
        <dbReference type="SAM" id="SignalP"/>
    </source>
</evidence>
<keyword evidence="2" id="KW-1133">Transmembrane helix</keyword>
<evidence type="ECO:0000313" key="5">
    <source>
        <dbReference type="Proteomes" id="UP000033847"/>
    </source>
</evidence>
<keyword evidence="3" id="KW-0732">Signal</keyword>
<evidence type="ECO:0000313" key="4">
    <source>
        <dbReference type="EMBL" id="KKS38421.1"/>
    </source>
</evidence>
<proteinExistence type="predicted"/>
<dbReference type="PATRIC" id="fig|1619138.3.peg.421"/>
<feature type="region of interest" description="Disordered" evidence="1">
    <location>
        <begin position="170"/>
        <end position="226"/>
    </location>
</feature>
<feature type="compositionally biased region" description="Low complexity" evidence="1">
    <location>
        <begin position="170"/>
        <end position="210"/>
    </location>
</feature>
<keyword evidence="2" id="KW-0812">Transmembrane</keyword>
<sequence length="252" mass="26530">MKRFSVVIVLVMVFAVLGTAASSAQAQVGEMLVSVNDGSLENHGCDSTESEWHFIINQLSSPSLAPASIHVVWANGSQEDVPLQKVTSGGMAHYATSSNLGSRVESATTYIYEGWMGNFNLSHGPCGSTDTPTPTITVTETVTETVTQTPTETVTVTNTPTETETQTVTTTETVTQTPTETITQTPTETVTGTPTITDAPTTTVTVTNTPPADPTPTEPSLGGGAPTKERPTLWLFALVLMSGVAVVVFKKH</sequence>
<reference evidence="4 5" key="1">
    <citation type="journal article" date="2015" name="Nature">
        <title>rRNA introns, odd ribosomes, and small enigmatic genomes across a large radiation of phyla.</title>
        <authorList>
            <person name="Brown C.T."/>
            <person name="Hug L.A."/>
            <person name="Thomas B.C."/>
            <person name="Sharon I."/>
            <person name="Castelle C.J."/>
            <person name="Singh A."/>
            <person name="Wilkins M.J."/>
            <person name="Williams K.H."/>
            <person name="Banfield J.F."/>
        </authorList>
    </citation>
    <scope>NUCLEOTIDE SEQUENCE [LARGE SCALE GENOMIC DNA]</scope>
</reference>
<feature type="chain" id="PRO_5002535957" evidence="3">
    <location>
        <begin position="27"/>
        <end position="252"/>
    </location>
</feature>
<name>A0A0G1AWE3_UNCKA</name>
<dbReference type="EMBL" id="LCCU01000007">
    <property type="protein sequence ID" value="KKS38421.1"/>
    <property type="molecule type" value="Genomic_DNA"/>
</dbReference>
<dbReference type="AlphaFoldDB" id="A0A0G1AWE3"/>
<comment type="caution">
    <text evidence="4">The sequence shown here is derived from an EMBL/GenBank/DDBJ whole genome shotgun (WGS) entry which is preliminary data.</text>
</comment>
<feature type="signal peptide" evidence="3">
    <location>
        <begin position="1"/>
        <end position="26"/>
    </location>
</feature>